<evidence type="ECO:0000256" key="3">
    <source>
        <dbReference type="SAM" id="SignalP"/>
    </source>
</evidence>
<gene>
    <name evidence="5" type="ORF">NKR23_g11203</name>
</gene>
<dbReference type="PANTHER" id="PTHR11474:SF125">
    <property type="entry name" value="N-ACETYL-6-HYDROXYTRYPTOPHAN OXIDASE IVOB-RELATED"/>
    <property type="match status" value="1"/>
</dbReference>
<evidence type="ECO:0000256" key="2">
    <source>
        <dbReference type="ARBA" id="ARBA00023002"/>
    </source>
</evidence>
<dbReference type="PROSITE" id="PS00498">
    <property type="entry name" value="TYROSINASE_2"/>
    <property type="match status" value="1"/>
</dbReference>
<accession>A0AA38R1L0</accession>
<dbReference type="InterPro" id="IPR008922">
    <property type="entry name" value="Di-copper_centre_dom_sf"/>
</dbReference>
<evidence type="ECO:0000256" key="1">
    <source>
        <dbReference type="ARBA" id="ARBA00022723"/>
    </source>
</evidence>
<dbReference type="InterPro" id="IPR002227">
    <property type="entry name" value="Tyrosinase_Cu-bd"/>
</dbReference>
<dbReference type="PANTHER" id="PTHR11474">
    <property type="entry name" value="TYROSINASE FAMILY MEMBER"/>
    <property type="match status" value="1"/>
</dbReference>
<name>A0AA38R1L0_9PEZI</name>
<dbReference type="EMBL" id="JANBVO010000057">
    <property type="protein sequence ID" value="KAJ9132425.1"/>
    <property type="molecule type" value="Genomic_DNA"/>
</dbReference>
<keyword evidence="6" id="KW-1185">Reference proteome</keyword>
<dbReference type="Gene3D" id="1.10.1280.10">
    <property type="entry name" value="Di-copper center containing domain from catechol oxidase"/>
    <property type="match status" value="1"/>
</dbReference>
<feature type="domain" description="Tyrosinase copper-binding" evidence="4">
    <location>
        <begin position="275"/>
        <end position="286"/>
    </location>
</feature>
<keyword evidence="1" id="KW-0479">Metal-binding</keyword>
<dbReference type="AlphaFoldDB" id="A0AA38R1L0"/>
<evidence type="ECO:0000259" key="4">
    <source>
        <dbReference type="PROSITE" id="PS00498"/>
    </source>
</evidence>
<dbReference type="SUPFAM" id="SSF48056">
    <property type="entry name" value="Di-copper centre-containing domain"/>
    <property type="match status" value="1"/>
</dbReference>
<protein>
    <submittedName>
        <fullName evidence="5">Tyrosinase</fullName>
    </submittedName>
</protein>
<proteinExistence type="predicted"/>
<keyword evidence="2" id="KW-0560">Oxidoreductase</keyword>
<evidence type="ECO:0000313" key="6">
    <source>
        <dbReference type="Proteomes" id="UP001174694"/>
    </source>
</evidence>
<dbReference type="Proteomes" id="UP001174694">
    <property type="component" value="Unassembled WGS sequence"/>
</dbReference>
<evidence type="ECO:0000313" key="5">
    <source>
        <dbReference type="EMBL" id="KAJ9132425.1"/>
    </source>
</evidence>
<feature type="signal peptide" evidence="3">
    <location>
        <begin position="1"/>
        <end position="17"/>
    </location>
</feature>
<feature type="chain" id="PRO_5041399041" evidence="3">
    <location>
        <begin position="18"/>
        <end position="352"/>
    </location>
</feature>
<sequence length="352" mass="38848">MRASRLLGAILLPFAAALPQTAKCTSANAVQRKEWGSMSDTERLHYIDGIKCLMKQPSKYRCGAVPASRSLFDDFAAVHVNLTTSIHISGIFLGWHRQFIWLLEEALHDKCGYPETLGIPYWDWTKYPSLETSPLFDGGPYSLGGNGLYTGDDPYVVGVGQELPHGTGGGCVTTGPFANTTVNFGPFNFNLIFTGLPSNWSLPNPRCLNRDLNDYGIKTYDNQTLIDQMLAVETIKEVQTLMNSKNVGTTDRGIHGGGHYGVGGVMFDFFASPQDPAFFLHHGMLDNVWNQWQSIDPVNRRYQYNGTSTILNTNATPEVSNSTVIDFYVLGPSTTLETVADPLSGPYCYKYV</sequence>
<dbReference type="InterPro" id="IPR050316">
    <property type="entry name" value="Tyrosinase/Hemocyanin"/>
</dbReference>
<reference evidence="5" key="1">
    <citation type="submission" date="2022-07" db="EMBL/GenBank/DDBJ databases">
        <title>Fungi with potential for degradation of polypropylene.</title>
        <authorList>
            <person name="Gostincar C."/>
        </authorList>
    </citation>
    <scope>NUCLEOTIDE SEQUENCE</scope>
    <source>
        <strain evidence="5">EXF-13308</strain>
    </source>
</reference>
<comment type="caution">
    <text evidence="5">The sequence shown here is derived from an EMBL/GenBank/DDBJ whole genome shotgun (WGS) entry which is preliminary data.</text>
</comment>
<dbReference type="GO" id="GO:0046872">
    <property type="term" value="F:metal ion binding"/>
    <property type="evidence" value="ECO:0007669"/>
    <property type="project" value="UniProtKB-KW"/>
</dbReference>
<dbReference type="Pfam" id="PF00264">
    <property type="entry name" value="Tyrosinase"/>
    <property type="match status" value="1"/>
</dbReference>
<dbReference type="PRINTS" id="PR00092">
    <property type="entry name" value="TYROSINASE"/>
</dbReference>
<organism evidence="5 6">
    <name type="scientific">Pleurostoma richardsiae</name>
    <dbReference type="NCBI Taxonomy" id="41990"/>
    <lineage>
        <taxon>Eukaryota</taxon>
        <taxon>Fungi</taxon>
        <taxon>Dikarya</taxon>
        <taxon>Ascomycota</taxon>
        <taxon>Pezizomycotina</taxon>
        <taxon>Sordariomycetes</taxon>
        <taxon>Sordariomycetidae</taxon>
        <taxon>Calosphaeriales</taxon>
        <taxon>Pleurostomataceae</taxon>
        <taxon>Pleurostoma</taxon>
    </lineage>
</organism>
<dbReference type="GO" id="GO:0016491">
    <property type="term" value="F:oxidoreductase activity"/>
    <property type="evidence" value="ECO:0007669"/>
    <property type="project" value="UniProtKB-KW"/>
</dbReference>
<keyword evidence="3" id="KW-0732">Signal</keyword>